<dbReference type="Proteomes" id="UP000295717">
    <property type="component" value="Unassembled WGS sequence"/>
</dbReference>
<feature type="region of interest" description="Disordered" evidence="1">
    <location>
        <begin position="157"/>
        <end position="177"/>
    </location>
</feature>
<feature type="transmembrane region" description="Helical" evidence="2">
    <location>
        <begin position="215"/>
        <end position="237"/>
    </location>
</feature>
<comment type="caution">
    <text evidence="3">The sequence shown here is derived from an EMBL/GenBank/DDBJ whole genome shotgun (WGS) entry which is preliminary data.</text>
</comment>
<dbReference type="RefSeq" id="WP_132976056.1">
    <property type="nucleotide sequence ID" value="NZ_SMAO01000002.1"/>
</dbReference>
<evidence type="ECO:0000256" key="2">
    <source>
        <dbReference type="SAM" id="Phobius"/>
    </source>
</evidence>
<dbReference type="EMBL" id="SMAO01000002">
    <property type="protein sequence ID" value="TCT22932.1"/>
    <property type="molecule type" value="Genomic_DNA"/>
</dbReference>
<feature type="transmembrane region" description="Helical" evidence="2">
    <location>
        <begin position="407"/>
        <end position="426"/>
    </location>
</feature>
<dbReference type="NCBIfam" id="NF041043">
    <property type="entry name" value="BPSS1780_fam"/>
    <property type="match status" value="1"/>
</dbReference>
<feature type="region of interest" description="Disordered" evidence="1">
    <location>
        <begin position="81"/>
        <end position="119"/>
    </location>
</feature>
<dbReference type="AlphaFoldDB" id="A0A4V2V1X8"/>
<keyword evidence="2" id="KW-0812">Transmembrane</keyword>
<feature type="compositionally biased region" description="Low complexity" evidence="1">
    <location>
        <begin position="87"/>
        <end position="104"/>
    </location>
</feature>
<keyword evidence="2" id="KW-1133">Transmembrane helix</keyword>
<gene>
    <name evidence="3" type="ORF">EDC35_102263</name>
</gene>
<feature type="transmembrane region" description="Helical" evidence="2">
    <location>
        <begin position="281"/>
        <end position="308"/>
    </location>
</feature>
<evidence type="ECO:0000313" key="3">
    <source>
        <dbReference type="EMBL" id="TCT22932.1"/>
    </source>
</evidence>
<feature type="transmembrane region" description="Helical" evidence="2">
    <location>
        <begin position="377"/>
        <end position="401"/>
    </location>
</feature>
<evidence type="ECO:0000313" key="4">
    <source>
        <dbReference type="Proteomes" id="UP000295717"/>
    </source>
</evidence>
<dbReference type="OrthoDB" id="5298483at2"/>
<reference evidence="3 4" key="1">
    <citation type="submission" date="2019-03" db="EMBL/GenBank/DDBJ databases">
        <title>Genomic Encyclopedia of Type Strains, Phase IV (KMG-IV): sequencing the most valuable type-strain genomes for metagenomic binning, comparative biology and taxonomic classification.</title>
        <authorList>
            <person name="Goeker M."/>
        </authorList>
    </citation>
    <scope>NUCLEOTIDE SEQUENCE [LARGE SCALE GENOMIC DNA]</scope>
    <source>
        <strain evidence="3 4">DSM 13587</strain>
    </source>
</reference>
<proteinExistence type="predicted"/>
<protein>
    <submittedName>
        <fullName evidence="3">Putative membrane protein</fullName>
    </submittedName>
</protein>
<keyword evidence="4" id="KW-1185">Reference proteome</keyword>
<keyword evidence="2" id="KW-0472">Membrane</keyword>
<dbReference type="InterPro" id="IPR047798">
    <property type="entry name" value="BPSS1780-like"/>
</dbReference>
<sequence length="432" mass="45802">MDSLYRIRFSGTLIPGQEPQTVARRLTEKFRMPEKTAHELIQQGGGRILKQNLDAAAAERYQAALTAVGLVAAIEPQDASGTRESESLLGPHSALSSPLPATPSRRQDASAEPPHLAPGSGWTRCPKCGAAEVSELTGVCQACGIVVERYLANRGGAATTGSQPAGNRNAHAPADPVRPALDAEDTLHPPRSVPAGRGWGWIAEAWPLFKDRPGAWIGMVLLCYLILIVLSLVPLIGGLATTVIGPMLTAGLMIGAHLQFRGEGFAVSHLFAGFATRPGPLALVGLAYLLFAIGIGLVIFGLFMAMLASGGMAMDAAMLDRNTLDPETIDSFAMMGPAFALPVLVAMLLSIPLAMAMFFAPLLVALNDVPVLQSFKLSFMACLKNLLPFLVFGLIALVMILVGALPLMLGLLVVMPLLTIAVYLAYRDIFYR</sequence>
<evidence type="ECO:0000256" key="1">
    <source>
        <dbReference type="SAM" id="MobiDB-lite"/>
    </source>
</evidence>
<name>A0A4V2V1X8_9GAMM</name>
<organism evidence="3 4">
    <name type="scientific">Thiobaca trueperi</name>
    <dbReference type="NCBI Taxonomy" id="127458"/>
    <lineage>
        <taxon>Bacteria</taxon>
        <taxon>Pseudomonadati</taxon>
        <taxon>Pseudomonadota</taxon>
        <taxon>Gammaproteobacteria</taxon>
        <taxon>Chromatiales</taxon>
        <taxon>Chromatiaceae</taxon>
        <taxon>Thiobaca</taxon>
    </lineage>
</organism>
<feature type="transmembrane region" description="Helical" evidence="2">
    <location>
        <begin position="339"/>
        <end position="365"/>
    </location>
</feature>
<accession>A0A4V2V1X8</accession>